<comment type="caution">
    <text evidence="3">The sequence shown here is derived from an EMBL/GenBank/DDBJ whole genome shotgun (WGS) entry which is preliminary data.</text>
</comment>
<feature type="region of interest" description="Disordered" evidence="2">
    <location>
        <begin position="1"/>
        <end position="20"/>
    </location>
</feature>
<accession>A0ABP4QQF4</accession>
<dbReference type="PRINTS" id="PR00359">
    <property type="entry name" value="BP450"/>
</dbReference>
<keyword evidence="4" id="KW-1185">Reference proteome</keyword>
<sequence length="422" mass="45815">MPSGDPTEHPTPATTERASCTTGLMPLSQITASSDPAVLYQRLRNDWGPVAPVELEPGVRGWLVMGWADIKIIASNEALYSRDARNWRDLKNGIVAQDSGLGPMMFWRANVIGHDGREHRRLRAPLDDLVSHIDPRRLRRSVESLCTDLVSGFAARGKADLISEYAASIPMLAVAGLFGIETRTGFQLLAGLMALFGSGDDSQAGNADFEAILANVMHARRSRPADDLTHALITHPNLRNDDEILQSMVVMISAGYETTLIWIAQTLRLMLTDPRLAGRVNGGRLGIDEALDEVLWRDPPMTHMPTRFALRDTELGGRSIRAGDALVLGLAAANSDPQIRTSGESAVSLGNRSYLAFSMGPHQCPSRDPARVITRAAVETALTRLPGMKLDIDPAQIPLRPSPWTRCPAVLPVVFPPPPATA</sequence>
<dbReference type="Proteomes" id="UP001500064">
    <property type="component" value="Unassembled WGS sequence"/>
</dbReference>
<evidence type="ECO:0000256" key="2">
    <source>
        <dbReference type="SAM" id="MobiDB-lite"/>
    </source>
</evidence>
<comment type="similarity">
    <text evidence="1">Belongs to the cytochrome P450 family.</text>
</comment>
<gene>
    <name evidence="3" type="ORF">GCM10009733_007820</name>
</gene>
<dbReference type="SUPFAM" id="SSF48264">
    <property type="entry name" value="Cytochrome P450"/>
    <property type="match status" value="1"/>
</dbReference>
<dbReference type="InterPro" id="IPR036396">
    <property type="entry name" value="Cyt_P450_sf"/>
</dbReference>
<evidence type="ECO:0000313" key="3">
    <source>
        <dbReference type="EMBL" id="GAA1614099.1"/>
    </source>
</evidence>
<dbReference type="EMBL" id="BAAAMU010000003">
    <property type="protein sequence ID" value="GAA1614099.1"/>
    <property type="molecule type" value="Genomic_DNA"/>
</dbReference>
<reference evidence="4" key="1">
    <citation type="journal article" date="2019" name="Int. J. Syst. Evol. Microbiol.">
        <title>The Global Catalogue of Microorganisms (GCM) 10K type strain sequencing project: providing services to taxonomists for standard genome sequencing and annotation.</title>
        <authorList>
            <consortium name="The Broad Institute Genomics Platform"/>
            <consortium name="The Broad Institute Genome Sequencing Center for Infectious Disease"/>
            <person name="Wu L."/>
            <person name="Ma J."/>
        </authorList>
    </citation>
    <scope>NUCLEOTIDE SEQUENCE [LARGE SCALE GENOMIC DNA]</scope>
    <source>
        <strain evidence="4">JCM 13929</strain>
    </source>
</reference>
<dbReference type="InterPro" id="IPR002397">
    <property type="entry name" value="Cyt_P450_B"/>
</dbReference>
<dbReference type="Gene3D" id="1.10.630.10">
    <property type="entry name" value="Cytochrome P450"/>
    <property type="match status" value="1"/>
</dbReference>
<name>A0ABP4QQF4_9ACTN</name>
<dbReference type="RefSeq" id="WP_346101459.1">
    <property type="nucleotide sequence ID" value="NZ_BAAAMU010000003.1"/>
</dbReference>
<dbReference type="PANTHER" id="PTHR46696:SF1">
    <property type="entry name" value="CYTOCHROME P450 YJIB-RELATED"/>
    <property type="match status" value="1"/>
</dbReference>
<organism evidence="3 4">
    <name type="scientific">Nonomuraea maheshkhaliensis</name>
    <dbReference type="NCBI Taxonomy" id="419590"/>
    <lineage>
        <taxon>Bacteria</taxon>
        <taxon>Bacillati</taxon>
        <taxon>Actinomycetota</taxon>
        <taxon>Actinomycetes</taxon>
        <taxon>Streptosporangiales</taxon>
        <taxon>Streptosporangiaceae</taxon>
        <taxon>Nonomuraea</taxon>
    </lineage>
</organism>
<dbReference type="PANTHER" id="PTHR46696">
    <property type="entry name" value="P450, PUTATIVE (EUROFUNG)-RELATED"/>
    <property type="match status" value="1"/>
</dbReference>
<proteinExistence type="inferred from homology"/>
<evidence type="ECO:0000256" key="1">
    <source>
        <dbReference type="ARBA" id="ARBA00010617"/>
    </source>
</evidence>
<protein>
    <submittedName>
        <fullName evidence="3">Cytochrome P450</fullName>
    </submittedName>
</protein>
<evidence type="ECO:0000313" key="4">
    <source>
        <dbReference type="Proteomes" id="UP001500064"/>
    </source>
</evidence>